<dbReference type="Proteomes" id="UP000002892">
    <property type="component" value="Chromosome"/>
</dbReference>
<evidence type="ECO:0000256" key="1">
    <source>
        <dbReference type="ARBA" id="ARBA00022908"/>
    </source>
</evidence>
<dbReference type="InterPro" id="IPR050639">
    <property type="entry name" value="SSR_resolvase"/>
</dbReference>
<dbReference type="SMART" id="SM00857">
    <property type="entry name" value="Resolvase"/>
    <property type="match status" value="1"/>
</dbReference>
<evidence type="ECO:0000256" key="3">
    <source>
        <dbReference type="ARBA" id="ARBA00023172"/>
    </source>
</evidence>
<dbReference type="GO" id="GO:0003677">
    <property type="term" value="F:DNA binding"/>
    <property type="evidence" value="ECO:0007669"/>
    <property type="project" value="UniProtKB-KW"/>
</dbReference>
<evidence type="ECO:0000313" key="7">
    <source>
        <dbReference type="EMBL" id="AFM40957.1"/>
    </source>
</evidence>
<keyword evidence="3" id="KW-0233">DNA recombination</keyword>
<dbReference type="PANTHER" id="PTHR30461:SF2">
    <property type="entry name" value="SERINE RECOMBINASE PINE-RELATED"/>
    <property type="match status" value="1"/>
</dbReference>
<dbReference type="eggNOG" id="COG1961">
    <property type="taxonomic scope" value="Bacteria"/>
</dbReference>
<keyword evidence="2" id="KW-0238">DNA-binding</keyword>
<dbReference type="GO" id="GO:0000150">
    <property type="term" value="F:DNA strand exchange activity"/>
    <property type="evidence" value="ECO:0007669"/>
    <property type="project" value="InterPro"/>
</dbReference>
<dbReference type="PROSITE" id="PS00397">
    <property type="entry name" value="RECOMBINASES_1"/>
    <property type="match status" value="1"/>
</dbReference>
<evidence type="ECO:0000259" key="6">
    <source>
        <dbReference type="PROSITE" id="PS51736"/>
    </source>
</evidence>
<dbReference type="KEGG" id="dai:Desaci_1981"/>
<dbReference type="Pfam" id="PF00239">
    <property type="entry name" value="Resolvase"/>
    <property type="match status" value="1"/>
</dbReference>
<proteinExistence type="predicted"/>
<evidence type="ECO:0000256" key="5">
    <source>
        <dbReference type="PROSITE-ProRule" id="PRU10137"/>
    </source>
</evidence>
<dbReference type="STRING" id="646529.Desaci_1981"/>
<keyword evidence="1" id="KW-0229">DNA integration</keyword>
<feature type="domain" description="Resolvase/invertase-type recombinase catalytic" evidence="6">
    <location>
        <begin position="1"/>
        <end position="140"/>
    </location>
</feature>
<dbReference type="AlphaFoldDB" id="I4D583"/>
<dbReference type="PROSITE" id="PS00398">
    <property type="entry name" value="RECOMBINASES_2"/>
    <property type="match status" value="1"/>
</dbReference>
<dbReference type="Gene3D" id="1.10.10.60">
    <property type="entry name" value="Homeodomain-like"/>
    <property type="match status" value="1"/>
</dbReference>
<accession>I4D583</accession>
<dbReference type="Gene3D" id="3.40.50.1390">
    <property type="entry name" value="Resolvase, N-terminal catalytic domain"/>
    <property type="match status" value="1"/>
</dbReference>
<dbReference type="CDD" id="cd03768">
    <property type="entry name" value="SR_ResInv"/>
    <property type="match status" value="1"/>
</dbReference>
<sequence>MIIGYARVSTKGQLKDGYSLEVQQQEILGRYENARVELEQFTGTTTERPVFTKLISELTQGDTLVVSKLDRLARNTVEGIQIVQELFDKGVAVHVLNVGLLENTTMGKFFLTTLLAVAEMERNTIIERTQTGKAIAKTKAGFKEGRPKEYTETQINMALDLLKENSYTQVAKMTRISKATLTREQRKRKMEFEKKTIRKEP</sequence>
<organism evidence="7 8">
    <name type="scientific">Desulfosporosinus acidiphilus (strain DSM 22704 / JCM 16185 / SJ4)</name>
    <dbReference type="NCBI Taxonomy" id="646529"/>
    <lineage>
        <taxon>Bacteria</taxon>
        <taxon>Bacillati</taxon>
        <taxon>Bacillota</taxon>
        <taxon>Clostridia</taxon>
        <taxon>Eubacteriales</taxon>
        <taxon>Desulfitobacteriaceae</taxon>
        <taxon>Desulfosporosinus</taxon>
    </lineage>
</organism>
<dbReference type="InterPro" id="IPR006119">
    <property type="entry name" value="Resolv_N"/>
</dbReference>
<dbReference type="PANTHER" id="PTHR30461">
    <property type="entry name" value="DNA-INVERTASE FROM LAMBDOID PROPHAGE"/>
    <property type="match status" value="1"/>
</dbReference>
<reference evidence="7 8" key="1">
    <citation type="journal article" date="2012" name="J. Bacteriol.">
        <title>Complete genome sequences of Desulfosporosinus orientis DSM765T, Desulfosporosinus youngiae DSM17734T, Desulfosporosinus meridiei DSM13257T, and Desulfosporosinus acidiphilus DSM22704T.</title>
        <authorList>
            <person name="Pester M."/>
            <person name="Brambilla E."/>
            <person name="Alazard D."/>
            <person name="Rattei T."/>
            <person name="Weinmaier T."/>
            <person name="Han J."/>
            <person name="Lucas S."/>
            <person name="Lapidus A."/>
            <person name="Cheng J.F."/>
            <person name="Goodwin L."/>
            <person name="Pitluck S."/>
            <person name="Peters L."/>
            <person name="Ovchinnikova G."/>
            <person name="Teshima H."/>
            <person name="Detter J.C."/>
            <person name="Han C.S."/>
            <person name="Tapia R."/>
            <person name="Land M.L."/>
            <person name="Hauser L."/>
            <person name="Kyrpides N.C."/>
            <person name="Ivanova N.N."/>
            <person name="Pagani I."/>
            <person name="Huntmann M."/>
            <person name="Wei C.L."/>
            <person name="Davenport K.W."/>
            <person name="Daligault H."/>
            <person name="Chain P.S."/>
            <person name="Chen A."/>
            <person name="Mavromatis K."/>
            <person name="Markowitz V."/>
            <person name="Szeto E."/>
            <person name="Mikhailova N."/>
            <person name="Pati A."/>
            <person name="Wagner M."/>
            <person name="Woyke T."/>
            <person name="Ollivier B."/>
            <person name="Klenk H.P."/>
            <person name="Spring S."/>
            <person name="Loy A."/>
        </authorList>
    </citation>
    <scope>NUCLEOTIDE SEQUENCE [LARGE SCALE GENOMIC DNA]</scope>
    <source>
        <strain evidence="8">DSM 22704 / JCM 16185 / SJ4</strain>
    </source>
</reference>
<feature type="active site" description="O-(5'-phospho-DNA)-serine intermediate" evidence="4 5">
    <location>
        <position position="9"/>
    </location>
</feature>
<dbReference type="RefSeq" id="WP_014826962.1">
    <property type="nucleotide sequence ID" value="NC_018068.1"/>
</dbReference>
<dbReference type="GO" id="GO:0015074">
    <property type="term" value="P:DNA integration"/>
    <property type="evidence" value="ECO:0007669"/>
    <property type="project" value="UniProtKB-KW"/>
</dbReference>
<dbReference type="OrthoDB" id="9797501at2"/>
<name>I4D583_DESAJ</name>
<dbReference type="EMBL" id="CP003639">
    <property type="protein sequence ID" value="AFM40957.1"/>
    <property type="molecule type" value="Genomic_DNA"/>
</dbReference>
<evidence type="ECO:0000256" key="4">
    <source>
        <dbReference type="PIRSR" id="PIRSR606118-50"/>
    </source>
</evidence>
<dbReference type="SUPFAM" id="SSF53041">
    <property type="entry name" value="Resolvase-like"/>
    <property type="match status" value="1"/>
</dbReference>
<dbReference type="InterPro" id="IPR006118">
    <property type="entry name" value="Recombinase_CS"/>
</dbReference>
<dbReference type="InterPro" id="IPR036162">
    <property type="entry name" value="Resolvase-like_N_sf"/>
</dbReference>
<dbReference type="HOGENOM" id="CLU_010686_8_3_9"/>
<gene>
    <name evidence="7" type="ordered locus">Desaci_1981</name>
</gene>
<keyword evidence="8" id="KW-1185">Reference proteome</keyword>
<protein>
    <submittedName>
        <fullName evidence="7">Site-specific recombinase, DNA invertase Pin</fullName>
    </submittedName>
</protein>
<evidence type="ECO:0000256" key="2">
    <source>
        <dbReference type="ARBA" id="ARBA00023125"/>
    </source>
</evidence>
<evidence type="ECO:0000313" key="8">
    <source>
        <dbReference type="Proteomes" id="UP000002892"/>
    </source>
</evidence>
<dbReference type="PROSITE" id="PS51736">
    <property type="entry name" value="RECOMBINASES_3"/>
    <property type="match status" value="1"/>
</dbReference>